<reference evidence="2 3" key="1">
    <citation type="journal article" date="2007" name="Appl. Environ. Microbiol.">
        <title>Genome sequence of the cellulolytic gliding bacterium Cytophaga hutchinsonii.</title>
        <authorList>
            <person name="Xie G."/>
            <person name="Bruce D.C."/>
            <person name="Challacombe J.F."/>
            <person name="Chertkov O."/>
            <person name="Detter J.C."/>
            <person name="Gilna P."/>
            <person name="Han C.S."/>
            <person name="Lucas S."/>
            <person name="Misra M."/>
            <person name="Myers G.L."/>
            <person name="Richardson P."/>
            <person name="Tapia R."/>
            <person name="Thayer N."/>
            <person name="Thompson L.S."/>
            <person name="Brettin T.S."/>
            <person name="Henrissat B."/>
            <person name="Wilson D.B."/>
            <person name="McBride M.J."/>
        </authorList>
    </citation>
    <scope>NUCLEOTIDE SEQUENCE [LARGE SCALE GENOMIC DNA]</scope>
    <source>
        <strain evidence="3">ATCC 33406 / DSM 1761 / CIP 103989 / NBRC 15051 / NCIMB 9469 / D465</strain>
    </source>
</reference>
<evidence type="ECO:0000313" key="3">
    <source>
        <dbReference type="Proteomes" id="UP000001822"/>
    </source>
</evidence>
<sequence length="172" mass="19796">MSFEPQRCVFMLLYKLFLTMNRYIYLNNIVFFILLLLPDMAQGQIMYRKYMRPPFQADTSFNTNIRMFASNSITNHVWLTALNAQYTDTTKNKINPSAIPAYVPINKNSLLNPYSVPNQIIGALIPYGSYSPASLYPPAYYPVNKSYPLIPYGYSPYSIKASSSPHYILPQF</sequence>
<keyword evidence="1" id="KW-1133">Transmembrane helix</keyword>
<feature type="transmembrane region" description="Helical" evidence="1">
    <location>
        <begin position="23"/>
        <end position="41"/>
    </location>
</feature>
<organism evidence="2 3">
    <name type="scientific">Cytophaga hutchinsonii (strain ATCC 33406 / DSM 1761 / CIP 103989 / NBRC 15051 / NCIMB 9469 / D465)</name>
    <dbReference type="NCBI Taxonomy" id="269798"/>
    <lineage>
        <taxon>Bacteria</taxon>
        <taxon>Pseudomonadati</taxon>
        <taxon>Bacteroidota</taxon>
        <taxon>Cytophagia</taxon>
        <taxon>Cytophagales</taxon>
        <taxon>Cytophagaceae</taxon>
        <taxon>Cytophaga</taxon>
    </lineage>
</organism>
<evidence type="ECO:0000256" key="1">
    <source>
        <dbReference type="SAM" id="Phobius"/>
    </source>
</evidence>
<dbReference type="EMBL" id="CP000383">
    <property type="protein sequence ID" value="ABG60366.1"/>
    <property type="molecule type" value="Genomic_DNA"/>
</dbReference>
<keyword evidence="1" id="KW-0812">Transmembrane</keyword>
<gene>
    <name evidence="2" type="ordered locus">CHU_3126</name>
</gene>
<dbReference type="Proteomes" id="UP000001822">
    <property type="component" value="Chromosome"/>
</dbReference>
<accession>A0A6N4SVB7</accession>
<protein>
    <submittedName>
        <fullName evidence="2">Uncharacterized protein</fullName>
    </submittedName>
</protein>
<dbReference type="AlphaFoldDB" id="A0A6N4SVB7"/>
<proteinExistence type="predicted"/>
<dbReference type="KEGG" id="chu:CHU_3126"/>
<evidence type="ECO:0000313" key="2">
    <source>
        <dbReference type="EMBL" id="ABG60366.1"/>
    </source>
</evidence>
<keyword evidence="3" id="KW-1185">Reference proteome</keyword>
<keyword evidence="1" id="KW-0472">Membrane</keyword>
<name>A0A6N4SVB7_CYTH3</name>